<comment type="similarity">
    <text evidence="10">Belongs to the ApbE family.</text>
</comment>
<feature type="chain" id="PRO_5039937651" description="FAD:protein FMN transferase" evidence="12">
    <location>
        <begin position="27"/>
        <end position="354"/>
    </location>
</feature>
<proteinExistence type="inferred from homology"/>
<dbReference type="RefSeq" id="WP_008542800.1">
    <property type="nucleotide sequence ID" value="NZ_JH604988.1"/>
</dbReference>
<comment type="cofactor">
    <cofactor evidence="11">
        <name>Mg(2+)</name>
        <dbReference type="ChEBI" id="CHEBI:18420"/>
    </cofactor>
    <cofactor evidence="11">
        <name>Mn(2+)</name>
        <dbReference type="ChEBI" id="CHEBI:29035"/>
    </cofactor>
    <text evidence="11">Magnesium. Can also use manganese.</text>
</comment>
<feature type="signal peptide" evidence="12">
    <location>
        <begin position="1"/>
        <end position="26"/>
    </location>
</feature>
<dbReference type="PATRIC" id="fig|762967.3.peg.1352"/>
<gene>
    <name evidence="13" type="ORF">HMPREF9440_01719</name>
</gene>
<dbReference type="Gene3D" id="3.10.520.10">
    <property type="entry name" value="ApbE-like domains"/>
    <property type="match status" value="1"/>
</dbReference>
<evidence type="ECO:0000313" key="14">
    <source>
        <dbReference type="Proteomes" id="UP000004956"/>
    </source>
</evidence>
<feature type="binding site" evidence="11">
    <location>
        <position position="180"/>
    </location>
    <ligand>
        <name>Mg(2+)</name>
        <dbReference type="ChEBI" id="CHEBI:18420"/>
    </ligand>
</feature>
<keyword evidence="14" id="KW-1185">Reference proteome</keyword>
<dbReference type="GO" id="GO:0016740">
    <property type="term" value="F:transferase activity"/>
    <property type="evidence" value="ECO:0007669"/>
    <property type="project" value="UniProtKB-UniRule"/>
</dbReference>
<name>H3KG44_9BURK</name>
<comment type="catalytic activity">
    <reaction evidence="9 10">
        <text>L-threonyl-[protein] + FAD = FMN-L-threonyl-[protein] + AMP + H(+)</text>
        <dbReference type="Rhea" id="RHEA:36847"/>
        <dbReference type="Rhea" id="RHEA-COMP:11060"/>
        <dbReference type="Rhea" id="RHEA-COMP:11061"/>
        <dbReference type="ChEBI" id="CHEBI:15378"/>
        <dbReference type="ChEBI" id="CHEBI:30013"/>
        <dbReference type="ChEBI" id="CHEBI:57692"/>
        <dbReference type="ChEBI" id="CHEBI:74257"/>
        <dbReference type="ChEBI" id="CHEBI:456215"/>
        <dbReference type="EC" id="2.7.1.180"/>
    </reaction>
</comment>
<dbReference type="InterPro" id="IPR024932">
    <property type="entry name" value="ApbE"/>
</dbReference>
<dbReference type="AlphaFoldDB" id="H3KG44"/>
<keyword evidence="7 10" id="KW-0460">Magnesium</keyword>
<evidence type="ECO:0000256" key="2">
    <source>
        <dbReference type="ARBA" id="ARBA00016337"/>
    </source>
</evidence>
<dbReference type="EMBL" id="AFBQ01000259">
    <property type="protein sequence ID" value="EHY30920.1"/>
    <property type="molecule type" value="Genomic_DNA"/>
</dbReference>
<evidence type="ECO:0000256" key="4">
    <source>
        <dbReference type="ARBA" id="ARBA00022679"/>
    </source>
</evidence>
<dbReference type="PANTHER" id="PTHR30040:SF2">
    <property type="entry name" value="FAD:PROTEIN FMN TRANSFERASE"/>
    <property type="match status" value="1"/>
</dbReference>
<dbReference type="EC" id="2.7.1.180" evidence="1 10"/>
<dbReference type="Pfam" id="PF02424">
    <property type="entry name" value="ApbE"/>
    <property type="match status" value="1"/>
</dbReference>
<keyword evidence="5 10" id="KW-0479">Metal-binding</keyword>
<feature type="binding site" evidence="11">
    <location>
        <position position="294"/>
    </location>
    <ligand>
        <name>Mg(2+)</name>
        <dbReference type="ChEBI" id="CHEBI:18420"/>
    </ligand>
</feature>
<evidence type="ECO:0000256" key="3">
    <source>
        <dbReference type="ARBA" id="ARBA00022630"/>
    </source>
</evidence>
<evidence type="ECO:0000256" key="5">
    <source>
        <dbReference type="ARBA" id="ARBA00022723"/>
    </source>
</evidence>
<evidence type="ECO:0000256" key="8">
    <source>
        <dbReference type="ARBA" id="ARBA00031306"/>
    </source>
</evidence>
<keyword evidence="12" id="KW-0732">Signal</keyword>
<protein>
    <recommendedName>
        <fullName evidence="2 10">FAD:protein FMN transferase</fullName>
        <ecNumber evidence="1 10">2.7.1.180</ecNumber>
    </recommendedName>
    <alternativeName>
        <fullName evidence="8 10">Flavin transferase</fullName>
    </alternativeName>
</protein>
<evidence type="ECO:0000256" key="9">
    <source>
        <dbReference type="ARBA" id="ARBA00048540"/>
    </source>
</evidence>
<dbReference type="GO" id="GO:0046872">
    <property type="term" value="F:metal ion binding"/>
    <property type="evidence" value="ECO:0007669"/>
    <property type="project" value="UniProtKB-UniRule"/>
</dbReference>
<comment type="caution">
    <text evidence="13">The sequence shown here is derived from an EMBL/GenBank/DDBJ whole genome shotgun (WGS) entry which is preliminary data.</text>
</comment>
<organism evidence="13 14">
    <name type="scientific">Sutterella parvirubra YIT 11816</name>
    <dbReference type="NCBI Taxonomy" id="762967"/>
    <lineage>
        <taxon>Bacteria</taxon>
        <taxon>Pseudomonadati</taxon>
        <taxon>Pseudomonadota</taxon>
        <taxon>Betaproteobacteria</taxon>
        <taxon>Burkholderiales</taxon>
        <taxon>Sutterellaceae</taxon>
        <taxon>Sutterella</taxon>
    </lineage>
</organism>
<sequence length="354" mass="38088">MRIWNAFVRSSLALTCCALFALPAAAADAGDEYVLSWTSLHMGTVISSKVYGRTAEDAKRYASLVEAEVERFDKMMSVHEATPLNEVNRRAGEKVEVTPEIAEMTLRAVEATKLSGGAFDPTIGPVVNVWKIGFGGDEVPSDDAIAAAVAKVDVSRVRVTEEKGRHYVQIDPGQFLDMGGIAKGYIGEKIAEELRAAGAPRALLDLGGNVVALNGKTAEAPWRVGLQRPDTDRGAYFAVVEATDESVITSGAYERYLEKDGKRYGHILDPKTGKPALTDISSVTIVDHDGAMADALCTAIFAMGWEKGTAFLKAHPEVHAVLLHADLKRAALSASLAKRVRFTDESIRTEVLGE</sequence>
<evidence type="ECO:0000256" key="7">
    <source>
        <dbReference type="ARBA" id="ARBA00022842"/>
    </source>
</evidence>
<dbReference type="InterPro" id="IPR003374">
    <property type="entry name" value="ApbE-like_sf"/>
</dbReference>
<evidence type="ECO:0000256" key="6">
    <source>
        <dbReference type="ARBA" id="ARBA00022827"/>
    </source>
</evidence>
<evidence type="ECO:0000313" key="13">
    <source>
        <dbReference type="EMBL" id="EHY30920.1"/>
    </source>
</evidence>
<keyword evidence="6 10" id="KW-0274">FAD</keyword>
<dbReference type="PANTHER" id="PTHR30040">
    <property type="entry name" value="THIAMINE BIOSYNTHESIS LIPOPROTEIN APBE"/>
    <property type="match status" value="1"/>
</dbReference>
<dbReference type="OrthoDB" id="9778595at2"/>
<dbReference type="Proteomes" id="UP000004956">
    <property type="component" value="Unassembled WGS sequence"/>
</dbReference>
<evidence type="ECO:0000256" key="10">
    <source>
        <dbReference type="PIRNR" id="PIRNR006268"/>
    </source>
</evidence>
<evidence type="ECO:0000256" key="1">
    <source>
        <dbReference type="ARBA" id="ARBA00011955"/>
    </source>
</evidence>
<feature type="binding site" evidence="11">
    <location>
        <position position="298"/>
    </location>
    <ligand>
        <name>Mg(2+)</name>
        <dbReference type="ChEBI" id="CHEBI:18420"/>
    </ligand>
</feature>
<dbReference type="SUPFAM" id="SSF143631">
    <property type="entry name" value="ApbE-like"/>
    <property type="match status" value="1"/>
</dbReference>
<dbReference type="PIRSF" id="PIRSF006268">
    <property type="entry name" value="ApbE"/>
    <property type="match status" value="1"/>
</dbReference>
<dbReference type="HOGENOM" id="CLU_044403_1_0_4"/>
<accession>H3KG44</accession>
<reference evidence="13 14" key="1">
    <citation type="submission" date="2011-11" db="EMBL/GenBank/DDBJ databases">
        <authorList>
            <person name="Weinstock G."/>
            <person name="Sodergren E."/>
            <person name="Clifton S."/>
            <person name="Fulton L."/>
            <person name="Fulton B."/>
            <person name="Courtney L."/>
            <person name="Fronick C."/>
            <person name="Harrison M."/>
            <person name="Strong C."/>
            <person name="Farmer C."/>
            <person name="Delahaunty K."/>
            <person name="Markovic C."/>
            <person name="Hall O."/>
            <person name="Minx P."/>
            <person name="Tomlinson C."/>
            <person name="Mitreva M."/>
            <person name="Hou S."/>
            <person name="Chen J."/>
            <person name="Wollam A."/>
            <person name="Pepin K.H."/>
            <person name="Johnson M."/>
            <person name="Bhonagiri V."/>
            <person name="Zhang X."/>
            <person name="Suruliraj S."/>
            <person name="Warren W."/>
            <person name="Chinwalla A."/>
            <person name="Mardis E.R."/>
            <person name="Wilson R.K."/>
        </authorList>
    </citation>
    <scope>NUCLEOTIDE SEQUENCE [LARGE SCALE GENOMIC DNA]</scope>
    <source>
        <strain evidence="13 14">YIT 11816</strain>
    </source>
</reference>
<evidence type="ECO:0000256" key="11">
    <source>
        <dbReference type="PIRSR" id="PIRSR006268-2"/>
    </source>
</evidence>
<dbReference type="STRING" id="762967.HMPREF9440_01719"/>
<keyword evidence="3 10" id="KW-0285">Flavoprotein</keyword>
<evidence type="ECO:0000256" key="12">
    <source>
        <dbReference type="SAM" id="SignalP"/>
    </source>
</evidence>
<keyword evidence="4 10" id="KW-0808">Transferase</keyword>